<feature type="domain" description="FAD-binding" evidence="4">
    <location>
        <begin position="27"/>
        <end position="362"/>
    </location>
</feature>
<dbReference type="EMBL" id="SKBM01000008">
    <property type="protein sequence ID" value="TCZ63266.1"/>
    <property type="molecule type" value="Genomic_DNA"/>
</dbReference>
<comment type="caution">
    <text evidence="5">The sequence shown here is derived from an EMBL/GenBank/DDBJ whole genome shotgun (WGS) entry which is preliminary data.</text>
</comment>
<keyword evidence="2" id="KW-0285">Flavoprotein</keyword>
<evidence type="ECO:0000256" key="3">
    <source>
        <dbReference type="ARBA" id="ARBA00022827"/>
    </source>
</evidence>
<sequence>MHSTYAYPRFGYRRSPDQDAPERARHPVVIVGAGPVGLSTAIDLALQGVRVVVLDEDDTVSIGSRAVCYAKRSLDIWDRLGVAAPMVAKGVGWQHGKVFHHDHLVYEFNLLPESGHKMPAFINLQQYYLEDYLVQRARGLPNIELRWKHKVLGVAPAEDGVTLQVETPDGVHALEAEWLVAADGARSAIRRQLGLEFKGQVFRDRFLIADVVMQGDFPAERWFWFDPPFHREQSALLHKQSDNVWRIDLQLGWDADPEEEQKPERVIPRLKAMLGEDKPFELEWVSIYTFQCRRLDRFVHGRVLFVGDAAHQVSPFGARGANSGLQDAENLAWKLRLVLDGLAPAGLLESYDAERVLAADENILNSTRSTDFITPKTPMARALRDAVLDLARDHAFARPLVNSGRLSMPSTYADSALNTPDAAGEDFAGAMVPGAPCTDAPVLKEGRPAWLLEQLGFDFTAMLFAETPAQAQAVAAWAARQAIPVRVLAVAPDAATAAACAAAGLPAVEDHGGLVARRYDARPGTLHLIRPDQHVAARRRRFDPAAFDDALARATGRAPAALEHAA</sequence>
<gene>
    <name evidence="5" type="ORF">EXY23_10585</name>
</gene>
<protein>
    <submittedName>
        <fullName evidence="5">FAD-dependent oxidoreductase</fullName>
    </submittedName>
</protein>
<dbReference type="InterPro" id="IPR050641">
    <property type="entry name" value="RIFMO-like"/>
</dbReference>
<organism evidence="5 6">
    <name type="scientific">Roseicella aquatilis</name>
    <dbReference type="NCBI Taxonomy" id="2527868"/>
    <lineage>
        <taxon>Bacteria</taxon>
        <taxon>Pseudomonadati</taxon>
        <taxon>Pseudomonadota</taxon>
        <taxon>Alphaproteobacteria</taxon>
        <taxon>Acetobacterales</taxon>
        <taxon>Roseomonadaceae</taxon>
        <taxon>Roseicella</taxon>
    </lineage>
</organism>
<dbReference type="OrthoDB" id="9791689at2"/>
<keyword evidence="6" id="KW-1185">Reference proteome</keyword>
<reference evidence="5 6" key="1">
    <citation type="submission" date="2019-03" db="EMBL/GenBank/DDBJ databases">
        <title>Paracraurococcus aquatilis NE82 genome sequence.</title>
        <authorList>
            <person name="Zhao Y."/>
            <person name="Du Z."/>
        </authorList>
    </citation>
    <scope>NUCLEOTIDE SEQUENCE [LARGE SCALE GENOMIC DNA]</scope>
    <source>
        <strain evidence="5 6">NE82</strain>
    </source>
</reference>
<dbReference type="Pfam" id="PF01494">
    <property type="entry name" value="FAD_binding_3"/>
    <property type="match status" value="1"/>
</dbReference>
<dbReference type="SUPFAM" id="SSF51905">
    <property type="entry name" value="FAD/NAD(P)-binding domain"/>
    <property type="match status" value="1"/>
</dbReference>
<dbReference type="RefSeq" id="WP_132288223.1">
    <property type="nucleotide sequence ID" value="NZ_SKBM01000008.1"/>
</dbReference>
<evidence type="ECO:0000256" key="1">
    <source>
        <dbReference type="ARBA" id="ARBA00001974"/>
    </source>
</evidence>
<name>A0A4R4DQS9_9PROT</name>
<dbReference type="PANTHER" id="PTHR43004:SF19">
    <property type="entry name" value="BINDING MONOOXYGENASE, PUTATIVE (JCVI)-RELATED"/>
    <property type="match status" value="1"/>
</dbReference>
<dbReference type="InterPro" id="IPR002938">
    <property type="entry name" value="FAD-bd"/>
</dbReference>
<dbReference type="GO" id="GO:0016709">
    <property type="term" value="F:oxidoreductase activity, acting on paired donors, with incorporation or reduction of molecular oxygen, NAD(P)H as one donor, and incorporation of one atom of oxygen"/>
    <property type="evidence" value="ECO:0007669"/>
    <property type="project" value="UniProtKB-ARBA"/>
</dbReference>
<evidence type="ECO:0000313" key="5">
    <source>
        <dbReference type="EMBL" id="TCZ63266.1"/>
    </source>
</evidence>
<dbReference type="Proteomes" id="UP000295023">
    <property type="component" value="Unassembled WGS sequence"/>
</dbReference>
<evidence type="ECO:0000259" key="4">
    <source>
        <dbReference type="Pfam" id="PF01494"/>
    </source>
</evidence>
<evidence type="ECO:0000313" key="6">
    <source>
        <dbReference type="Proteomes" id="UP000295023"/>
    </source>
</evidence>
<dbReference type="AlphaFoldDB" id="A0A4R4DQS9"/>
<dbReference type="PANTHER" id="PTHR43004">
    <property type="entry name" value="TRK SYSTEM POTASSIUM UPTAKE PROTEIN"/>
    <property type="match status" value="1"/>
</dbReference>
<dbReference type="Gene3D" id="3.50.50.60">
    <property type="entry name" value="FAD/NAD(P)-binding domain"/>
    <property type="match status" value="1"/>
</dbReference>
<accession>A0A4R4DQS9</accession>
<dbReference type="InterPro" id="IPR036188">
    <property type="entry name" value="FAD/NAD-bd_sf"/>
</dbReference>
<dbReference type="Gene3D" id="3.40.30.120">
    <property type="match status" value="1"/>
</dbReference>
<comment type="cofactor">
    <cofactor evidence="1">
        <name>FAD</name>
        <dbReference type="ChEBI" id="CHEBI:57692"/>
    </cofactor>
</comment>
<evidence type="ECO:0000256" key="2">
    <source>
        <dbReference type="ARBA" id="ARBA00022630"/>
    </source>
</evidence>
<dbReference type="PRINTS" id="PR00420">
    <property type="entry name" value="RNGMNOXGNASE"/>
</dbReference>
<dbReference type="Gene3D" id="3.30.70.2450">
    <property type="match status" value="1"/>
</dbReference>
<dbReference type="NCBIfam" id="NF006002">
    <property type="entry name" value="PRK08132.1"/>
    <property type="match status" value="1"/>
</dbReference>
<proteinExistence type="predicted"/>
<keyword evidence="3" id="KW-0274">FAD</keyword>
<dbReference type="GO" id="GO:0071949">
    <property type="term" value="F:FAD binding"/>
    <property type="evidence" value="ECO:0007669"/>
    <property type="project" value="InterPro"/>
</dbReference>